<sequence length="8" mass="949">MNRMPFPG</sequence>
<evidence type="ECO:0000313" key="1">
    <source>
        <dbReference type="EMBL" id="JAE09341.1"/>
    </source>
</evidence>
<reference evidence="1" key="2">
    <citation type="journal article" date="2015" name="Data Brief">
        <title>Shoot transcriptome of the giant reed, Arundo donax.</title>
        <authorList>
            <person name="Barrero R.A."/>
            <person name="Guerrero F.D."/>
            <person name="Moolhuijzen P."/>
            <person name="Goolsby J.A."/>
            <person name="Tidwell J."/>
            <person name="Bellgard S.E."/>
            <person name="Bellgard M.I."/>
        </authorList>
    </citation>
    <scope>NUCLEOTIDE SEQUENCE</scope>
    <source>
        <tissue evidence="1">Shoot tissue taken approximately 20 cm above the soil surface</tissue>
    </source>
</reference>
<proteinExistence type="predicted"/>
<reference evidence="1" key="1">
    <citation type="submission" date="2014-09" db="EMBL/GenBank/DDBJ databases">
        <authorList>
            <person name="Magalhaes I.L.F."/>
            <person name="Oliveira U."/>
            <person name="Santos F.R."/>
            <person name="Vidigal T.H.D.A."/>
            <person name="Brescovit A.D."/>
            <person name="Santos A.J."/>
        </authorList>
    </citation>
    <scope>NUCLEOTIDE SEQUENCE</scope>
    <source>
        <tissue evidence="1">Shoot tissue taken approximately 20 cm above the soil surface</tissue>
    </source>
</reference>
<dbReference type="EMBL" id="GBRH01188555">
    <property type="protein sequence ID" value="JAE09341.1"/>
    <property type="molecule type" value="Transcribed_RNA"/>
</dbReference>
<organism evidence="1">
    <name type="scientific">Arundo donax</name>
    <name type="common">Giant reed</name>
    <name type="synonym">Donax arundinaceus</name>
    <dbReference type="NCBI Taxonomy" id="35708"/>
    <lineage>
        <taxon>Eukaryota</taxon>
        <taxon>Viridiplantae</taxon>
        <taxon>Streptophyta</taxon>
        <taxon>Embryophyta</taxon>
        <taxon>Tracheophyta</taxon>
        <taxon>Spermatophyta</taxon>
        <taxon>Magnoliopsida</taxon>
        <taxon>Liliopsida</taxon>
        <taxon>Poales</taxon>
        <taxon>Poaceae</taxon>
        <taxon>PACMAD clade</taxon>
        <taxon>Arundinoideae</taxon>
        <taxon>Arundineae</taxon>
        <taxon>Arundo</taxon>
    </lineage>
</organism>
<protein>
    <submittedName>
        <fullName evidence="1">TIDP3612</fullName>
    </submittedName>
</protein>
<accession>A0A0A9FGT5</accession>
<name>A0A0A9FGT5_ARUDO</name>